<evidence type="ECO:0000256" key="1">
    <source>
        <dbReference type="ARBA" id="ARBA00023015"/>
    </source>
</evidence>
<evidence type="ECO:0000256" key="4">
    <source>
        <dbReference type="ARBA" id="ARBA00023163"/>
    </source>
</evidence>
<keyword evidence="3" id="KW-0238">DNA-binding</keyword>
<dbReference type="Gene3D" id="1.10.1740.10">
    <property type="match status" value="1"/>
</dbReference>
<dbReference type="NCBIfam" id="TIGR02479">
    <property type="entry name" value="FliA_WhiG"/>
    <property type="match status" value="1"/>
</dbReference>
<dbReference type="SUPFAM" id="SSF88946">
    <property type="entry name" value="Sigma2 domain of RNA polymerase sigma factors"/>
    <property type="match status" value="1"/>
</dbReference>
<dbReference type="InterPro" id="IPR012845">
    <property type="entry name" value="RNA_pol_sigma_FliA_WhiG"/>
</dbReference>
<dbReference type="InterPro" id="IPR014284">
    <property type="entry name" value="RNA_pol_sigma-70_dom"/>
</dbReference>
<dbReference type="GO" id="GO:0003899">
    <property type="term" value="F:DNA-directed RNA polymerase activity"/>
    <property type="evidence" value="ECO:0007669"/>
    <property type="project" value="InterPro"/>
</dbReference>
<dbReference type="PROSITE" id="PS00716">
    <property type="entry name" value="SIGMA70_2"/>
    <property type="match status" value="1"/>
</dbReference>
<dbReference type="KEGG" id="lsp:Bsph_1579"/>
<dbReference type="NCBIfam" id="TIGR02937">
    <property type="entry name" value="sigma70-ECF"/>
    <property type="match status" value="1"/>
</dbReference>
<dbReference type="PIRSF" id="PIRSF000770">
    <property type="entry name" value="RNA_pol_sigma-SigE/K"/>
    <property type="match status" value="1"/>
</dbReference>
<reference evidence="6 7" key="1">
    <citation type="journal article" date="2008" name="J. Bacteriol.">
        <title>Complete genome sequence of the mosquitocidal bacterium Bacillus sphaericus C3-41 and comparison with those of closely related Bacillus species.</title>
        <authorList>
            <person name="Hu X."/>
            <person name="Fan W."/>
            <person name="Han B."/>
            <person name="Liu H."/>
            <person name="Zheng D."/>
            <person name="Li Q."/>
            <person name="Dong W."/>
            <person name="Yan J."/>
            <person name="Gao M."/>
            <person name="Berry C."/>
            <person name="Yuan Z."/>
        </authorList>
    </citation>
    <scope>NUCLEOTIDE SEQUENCE [LARGE SCALE GENOMIC DNA]</scope>
    <source>
        <strain evidence="6 7">C3-41</strain>
    </source>
</reference>
<evidence type="ECO:0000313" key="6">
    <source>
        <dbReference type="EMBL" id="ACA39177.1"/>
    </source>
</evidence>
<dbReference type="Gene3D" id="1.20.140.160">
    <property type="match status" value="1"/>
</dbReference>
<dbReference type="PRINTS" id="PR00046">
    <property type="entry name" value="SIGMA70FCT"/>
</dbReference>
<dbReference type="Pfam" id="PF04539">
    <property type="entry name" value="Sigma70_r3"/>
    <property type="match status" value="1"/>
</dbReference>
<dbReference type="AlphaFoldDB" id="B1HQY6"/>
<dbReference type="PANTHER" id="PTHR30385:SF7">
    <property type="entry name" value="RNA POLYMERASE SIGMA FACTOR FLIA"/>
    <property type="match status" value="1"/>
</dbReference>
<dbReference type="InterPro" id="IPR013324">
    <property type="entry name" value="RNA_pol_sigma_r3/r4-like"/>
</dbReference>
<dbReference type="InterPro" id="IPR000943">
    <property type="entry name" value="RNA_pol_sigma70"/>
</dbReference>
<dbReference type="Pfam" id="PF04545">
    <property type="entry name" value="Sigma70_r4"/>
    <property type="match status" value="1"/>
</dbReference>
<dbReference type="Proteomes" id="UP000002164">
    <property type="component" value="Chromosome"/>
</dbReference>
<dbReference type="EnsemblBacteria" id="ACA39177">
    <property type="protein sequence ID" value="ACA39177"/>
    <property type="gene ID" value="Bsph_1579"/>
</dbReference>
<dbReference type="NCBIfam" id="NF005413">
    <property type="entry name" value="PRK06986.1"/>
    <property type="match status" value="1"/>
</dbReference>
<evidence type="ECO:0000256" key="3">
    <source>
        <dbReference type="ARBA" id="ARBA00023125"/>
    </source>
</evidence>
<protein>
    <submittedName>
        <fullName evidence="6">RNA polymerase sigma-D factor (Sigma-28)</fullName>
    </submittedName>
</protein>
<dbReference type="CDD" id="cd06171">
    <property type="entry name" value="Sigma70_r4"/>
    <property type="match status" value="1"/>
</dbReference>
<dbReference type="InterPro" id="IPR007630">
    <property type="entry name" value="RNA_pol_sigma70_r4"/>
</dbReference>
<feature type="domain" description="RNA polymerase sigma-70" evidence="5">
    <location>
        <begin position="234"/>
        <end position="260"/>
    </location>
</feature>
<accession>B1HQY6</accession>
<dbReference type="GO" id="GO:0016987">
    <property type="term" value="F:sigma factor activity"/>
    <property type="evidence" value="ECO:0007669"/>
    <property type="project" value="UniProtKB-KW"/>
</dbReference>
<organism evidence="6 7">
    <name type="scientific">Lysinibacillus sphaericus (strain C3-41)</name>
    <dbReference type="NCBI Taxonomy" id="444177"/>
    <lineage>
        <taxon>Bacteria</taxon>
        <taxon>Bacillati</taxon>
        <taxon>Bacillota</taxon>
        <taxon>Bacilli</taxon>
        <taxon>Bacillales</taxon>
        <taxon>Bacillaceae</taxon>
        <taxon>Lysinibacillus</taxon>
    </lineage>
</organism>
<gene>
    <name evidence="6" type="ordered locus">Bsph_1579</name>
</gene>
<dbReference type="NCBIfam" id="NF005809">
    <property type="entry name" value="PRK07670.1"/>
    <property type="match status" value="1"/>
</dbReference>
<dbReference type="GO" id="GO:0003677">
    <property type="term" value="F:DNA binding"/>
    <property type="evidence" value="ECO:0007669"/>
    <property type="project" value="UniProtKB-KW"/>
</dbReference>
<dbReference type="InterPro" id="IPR007624">
    <property type="entry name" value="RNA_pol_sigma70_r3"/>
</dbReference>
<dbReference type="PANTHER" id="PTHR30385">
    <property type="entry name" value="SIGMA FACTOR F FLAGELLAR"/>
    <property type="match status" value="1"/>
</dbReference>
<dbReference type="HOGENOM" id="CLU_014793_8_1_9"/>
<dbReference type="GO" id="GO:0006352">
    <property type="term" value="P:DNA-templated transcription initiation"/>
    <property type="evidence" value="ECO:0007669"/>
    <property type="project" value="InterPro"/>
</dbReference>
<dbReference type="Pfam" id="PF04542">
    <property type="entry name" value="Sigma70_r2"/>
    <property type="match status" value="1"/>
</dbReference>
<name>B1HQY6_LYSSC</name>
<dbReference type="SUPFAM" id="SSF88659">
    <property type="entry name" value="Sigma3 and sigma4 domains of RNA polymerase sigma factors"/>
    <property type="match status" value="2"/>
</dbReference>
<dbReference type="InterPro" id="IPR007627">
    <property type="entry name" value="RNA_pol_sigma70_r2"/>
</dbReference>
<keyword evidence="2" id="KW-0731">Sigma factor</keyword>
<evidence type="ECO:0000259" key="5">
    <source>
        <dbReference type="PROSITE" id="PS00716"/>
    </source>
</evidence>
<keyword evidence="4" id="KW-0804">Transcription</keyword>
<evidence type="ECO:0000313" key="7">
    <source>
        <dbReference type="Proteomes" id="UP000002164"/>
    </source>
</evidence>
<keyword evidence="1" id="KW-0805">Transcription regulation</keyword>
<dbReference type="EMBL" id="CP000817">
    <property type="protein sequence ID" value="ACA39177.1"/>
    <property type="molecule type" value="Genomic_DNA"/>
</dbReference>
<sequence>MANGRVKAFFREVDFMTQPILNDEQKLWNRWIHERDPDAGDLLIKKYISLVSYHVQRISAGLPKSVSRDDLTSLGMIGLFDALNKFDINRDLKFDTYASFRVRGAIIDGLRKEDWLPRSAREKAKKLDAQIEQLEQKYMRHVTPEELAKHMEVPVEDVYQTVQEHFFSNVLSINEQQDQEEVDGKSFVIRDDTTKTPEQSVVKSELLDDLAENIQKLNEKEQLVLSLFYTEELTLTEIGEMLELSTSRISQIHSKALLKLRKLLSSEMMNA</sequence>
<dbReference type="InterPro" id="IPR013325">
    <property type="entry name" value="RNA_pol_sigma_r2"/>
</dbReference>
<proteinExistence type="predicted"/>
<evidence type="ECO:0000256" key="2">
    <source>
        <dbReference type="ARBA" id="ARBA00023082"/>
    </source>
</evidence>